<name>A0A5C2S0G9_9APHY</name>
<dbReference type="AlphaFoldDB" id="A0A5C2S0G9"/>
<protein>
    <submittedName>
        <fullName evidence="2">Uncharacterized protein</fullName>
    </submittedName>
</protein>
<organism evidence="2 3">
    <name type="scientific">Lentinus tigrinus ALCF2SS1-6</name>
    <dbReference type="NCBI Taxonomy" id="1328759"/>
    <lineage>
        <taxon>Eukaryota</taxon>
        <taxon>Fungi</taxon>
        <taxon>Dikarya</taxon>
        <taxon>Basidiomycota</taxon>
        <taxon>Agaricomycotina</taxon>
        <taxon>Agaricomycetes</taxon>
        <taxon>Polyporales</taxon>
        <taxon>Polyporaceae</taxon>
        <taxon>Lentinus</taxon>
    </lineage>
</organism>
<sequence length="190" mass="20902">MHMASSNDTDSTLSPNPPNSGMNAQDTSASDPTLEHPLPLGTEHPPEPGPSQTVSEVTLVEVTLLGDLVRILSATEAHQRALLEQEQRANAHRAALVDTQKMLAASAIRSELRAYNSMSTKWRPLPLMNGEPFPASDVEFPENVWSLKSMTEAQVRRVAEAYEIGMDEHDLEHARDNVAIFVTGQRIGRR</sequence>
<gene>
    <name evidence="2" type="ORF">L227DRAFT_578501</name>
</gene>
<keyword evidence="3" id="KW-1185">Reference proteome</keyword>
<feature type="region of interest" description="Disordered" evidence="1">
    <location>
        <begin position="1"/>
        <end position="53"/>
    </location>
</feature>
<accession>A0A5C2S0G9</accession>
<feature type="compositionally biased region" description="Polar residues" evidence="1">
    <location>
        <begin position="1"/>
        <end position="31"/>
    </location>
</feature>
<dbReference type="Proteomes" id="UP000313359">
    <property type="component" value="Unassembled WGS sequence"/>
</dbReference>
<reference evidence="2" key="1">
    <citation type="journal article" date="2018" name="Genome Biol. Evol.">
        <title>Genomics and development of Lentinus tigrinus, a white-rot wood-decaying mushroom with dimorphic fruiting bodies.</title>
        <authorList>
            <person name="Wu B."/>
            <person name="Xu Z."/>
            <person name="Knudson A."/>
            <person name="Carlson A."/>
            <person name="Chen N."/>
            <person name="Kovaka S."/>
            <person name="LaButti K."/>
            <person name="Lipzen A."/>
            <person name="Pennachio C."/>
            <person name="Riley R."/>
            <person name="Schakwitz W."/>
            <person name="Umezawa K."/>
            <person name="Ohm R.A."/>
            <person name="Grigoriev I.V."/>
            <person name="Nagy L.G."/>
            <person name="Gibbons J."/>
            <person name="Hibbett D."/>
        </authorList>
    </citation>
    <scope>NUCLEOTIDE SEQUENCE [LARGE SCALE GENOMIC DNA]</scope>
    <source>
        <strain evidence="2">ALCF2SS1-6</strain>
    </source>
</reference>
<evidence type="ECO:0000313" key="3">
    <source>
        <dbReference type="Proteomes" id="UP000313359"/>
    </source>
</evidence>
<dbReference type="EMBL" id="ML122285">
    <property type="protein sequence ID" value="RPD56832.1"/>
    <property type="molecule type" value="Genomic_DNA"/>
</dbReference>
<evidence type="ECO:0000256" key="1">
    <source>
        <dbReference type="SAM" id="MobiDB-lite"/>
    </source>
</evidence>
<dbReference type="OrthoDB" id="2757635at2759"/>
<evidence type="ECO:0000313" key="2">
    <source>
        <dbReference type="EMBL" id="RPD56832.1"/>
    </source>
</evidence>
<proteinExistence type="predicted"/>